<dbReference type="GO" id="GO:0050660">
    <property type="term" value="F:flavin adenine dinucleotide binding"/>
    <property type="evidence" value="ECO:0007669"/>
    <property type="project" value="InterPro"/>
</dbReference>
<comment type="caution">
    <text evidence="6">The sequence shown here is derived from an EMBL/GenBank/DDBJ whole genome shotgun (WGS) entry which is preliminary data.</text>
</comment>
<accession>A0A166S1P9</accession>
<dbReference type="PANTHER" id="PTHR42877">
    <property type="entry name" value="L-ORNITHINE N(5)-MONOOXYGENASE-RELATED"/>
    <property type="match status" value="1"/>
</dbReference>
<sequence length="610" mass="69189">MTLPVDVSFDTALSSLQPGTKSEIPSKAPAVEPAVPPGKPAATDDANSGFRLVQQWHSQPRKLRIIHVGAGATGLCAAYKFERQLTNYELVCYEKNTEVGGTWLQNRYPGCACDVPAHIYTYTFEPWSKWKSYYAYSPEIHGYFINFCDKYSLRKYIKLQHRVVAATWREERGKWEVEVEHSGQTFTDWCDILVNGSGLLNKARWPDIEGLRSFKGELIHTGEWNGSANCKDKRIAVIGNGSSAIQVIPQMQKIASQLKCVMRGSTWISPPMSRIPVDIGGEEFDDKRAAQPDTSQYFYSEREMAHLAADPEYQLNYRKRIEHAINMGFAIFYKDTEASHQAELYMRAEMNRRLDNHPVLSQKLVPTWPVGCRRLTPGDGYLEALIEPNVECVFGEIACITDTGLEMADGSSHEVDVIICATGYDMAWTPHFKLVGRNGRDIKDAWSPMPKCYLGMAAPGFPNYFVMNGPRGNLANGTVLPCFETELEYVIQAARKMQSDRIRTLDVREHAVDQLNEYIDAWHETSVFSASCKSWYKNNTRDGQILVWGGSSVHFLKTIKTPRWEHYDIDYLDGNMWSFLGNGRIEAEIAGDFDKLTPYIRNSDEPWTIE</sequence>
<evidence type="ECO:0000256" key="1">
    <source>
        <dbReference type="ARBA" id="ARBA00010139"/>
    </source>
</evidence>
<dbReference type="Gene3D" id="3.50.50.60">
    <property type="entry name" value="FAD/NAD(P)-binding domain"/>
    <property type="match status" value="2"/>
</dbReference>
<evidence type="ECO:0000256" key="4">
    <source>
        <dbReference type="ARBA" id="ARBA00023002"/>
    </source>
</evidence>
<gene>
    <name evidence="6" type="ORF">CT0861_00501</name>
</gene>
<proteinExistence type="inferred from homology"/>
<keyword evidence="3" id="KW-0274">FAD</keyword>
<dbReference type="EMBL" id="LFIV01000095">
    <property type="protein sequence ID" value="KZL70101.1"/>
    <property type="molecule type" value="Genomic_DNA"/>
</dbReference>
<dbReference type="InterPro" id="IPR020946">
    <property type="entry name" value="Flavin_mOase-like"/>
</dbReference>
<keyword evidence="4" id="KW-0560">Oxidoreductase</keyword>
<dbReference type="GO" id="GO:0004499">
    <property type="term" value="F:N,N-dimethylaniline monooxygenase activity"/>
    <property type="evidence" value="ECO:0007669"/>
    <property type="project" value="InterPro"/>
</dbReference>
<protein>
    <submittedName>
        <fullName evidence="6">Sterigmatocystin biosynthesis monooxygenase</fullName>
    </submittedName>
</protein>
<dbReference type="InterPro" id="IPR036188">
    <property type="entry name" value="FAD/NAD-bd_sf"/>
</dbReference>
<dbReference type="AlphaFoldDB" id="A0A166S1P9"/>
<name>A0A166S1P9_9PEZI</name>
<dbReference type="SUPFAM" id="SSF51905">
    <property type="entry name" value="FAD/NAD(P)-binding domain"/>
    <property type="match status" value="1"/>
</dbReference>
<dbReference type="Pfam" id="PF00743">
    <property type="entry name" value="FMO-like"/>
    <property type="match status" value="1"/>
</dbReference>
<feature type="region of interest" description="Disordered" evidence="5">
    <location>
        <begin position="16"/>
        <end position="43"/>
    </location>
</feature>
<evidence type="ECO:0000256" key="2">
    <source>
        <dbReference type="ARBA" id="ARBA00022630"/>
    </source>
</evidence>
<evidence type="ECO:0000256" key="3">
    <source>
        <dbReference type="ARBA" id="ARBA00022827"/>
    </source>
</evidence>
<dbReference type="InterPro" id="IPR051209">
    <property type="entry name" value="FAD-bind_Monooxygenase_sf"/>
</dbReference>
<evidence type="ECO:0000256" key="5">
    <source>
        <dbReference type="SAM" id="MobiDB-lite"/>
    </source>
</evidence>
<dbReference type="PANTHER" id="PTHR42877:SF8">
    <property type="entry name" value="MONOOXYGENASE"/>
    <property type="match status" value="1"/>
</dbReference>
<dbReference type="Proteomes" id="UP000076552">
    <property type="component" value="Unassembled WGS sequence"/>
</dbReference>
<dbReference type="GO" id="GO:0050661">
    <property type="term" value="F:NADP binding"/>
    <property type="evidence" value="ECO:0007669"/>
    <property type="project" value="InterPro"/>
</dbReference>
<keyword evidence="7" id="KW-1185">Reference proteome</keyword>
<keyword evidence="2" id="KW-0285">Flavoprotein</keyword>
<reference evidence="6 7" key="1">
    <citation type="submission" date="2015-06" db="EMBL/GenBank/DDBJ databases">
        <title>Survival trade-offs in plant roots during colonization by closely related pathogenic and mutualistic fungi.</title>
        <authorList>
            <person name="Hacquard S."/>
            <person name="Kracher B."/>
            <person name="Hiruma K."/>
            <person name="Weinman A."/>
            <person name="Muench P."/>
            <person name="Garrido Oter R."/>
            <person name="Ver Loren van Themaat E."/>
            <person name="Dallerey J.-F."/>
            <person name="Damm U."/>
            <person name="Henrissat B."/>
            <person name="Lespinet O."/>
            <person name="Thon M."/>
            <person name="Kemen E."/>
            <person name="McHardy A.C."/>
            <person name="Schulze-Lefert P."/>
            <person name="O'Connell R.J."/>
        </authorList>
    </citation>
    <scope>NUCLEOTIDE SEQUENCE [LARGE SCALE GENOMIC DNA]</scope>
    <source>
        <strain evidence="6 7">0861</strain>
    </source>
</reference>
<dbReference type="STRING" id="708197.A0A166S1P9"/>
<organism evidence="6 7">
    <name type="scientific">Colletotrichum tofieldiae</name>
    <dbReference type="NCBI Taxonomy" id="708197"/>
    <lineage>
        <taxon>Eukaryota</taxon>
        <taxon>Fungi</taxon>
        <taxon>Dikarya</taxon>
        <taxon>Ascomycota</taxon>
        <taxon>Pezizomycotina</taxon>
        <taxon>Sordariomycetes</taxon>
        <taxon>Hypocreomycetidae</taxon>
        <taxon>Glomerellales</taxon>
        <taxon>Glomerellaceae</taxon>
        <taxon>Colletotrichum</taxon>
        <taxon>Colletotrichum spaethianum species complex</taxon>
    </lineage>
</organism>
<evidence type="ECO:0000313" key="7">
    <source>
        <dbReference type="Proteomes" id="UP000076552"/>
    </source>
</evidence>
<comment type="similarity">
    <text evidence="1">Belongs to the FAD-binding monooxygenase family.</text>
</comment>
<evidence type="ECO:0000313" key="6">
    <source>
        <dbReference type="EMBL" id="KZL70101.1"/>
    </source>
</evidence>
<keyword evidence="6" id="KW-0503">Monooxygenase</keyword>